<dbReference type="Proteomes" id="UP000225706">
    <property type="component" value="Unassembled WGS sequence"/>
</dbReference>
<keyword evidence="2 5" id="KW-0812">Transmembrane</keyword>
<dbReference type="InterPro" id="IPR000832">
    <property type="entry name" value="GPCR_2_secretin-like"/>
</dbReference>
<dbReference type="OrthoDB" id="5985326at2759"/>
<keyword evidence="4 5" id="KW-0472">Membrane</keyword>
<evidence type="ECO:0000256" key="5">
    <source>
        <dbReference type="SAM" id="Phobius"/>
    </source>
</evidence>
<evidence type="ECO:0000256" key="3">
    <source>
        <dbReference type="ARBA" id="ARBA00022989"/>
    </source>
</evidence>
<feature type="domain" description="G-protein coupled receptors family 2 profile 2" evidence="6">
    <location>
        <begin position="41"/>
        <end position="127"/>
    </location>
</feature>
<keyword evidence="8" id="KW-1185">Reference proteome</keyword>
<sequence length="150" mass="17409">MTADMDPRPEKLQHDVILKFRSFEVVEAEKRCIFWSSYSNRDVRQPLSQVRLSLSASLGAGQIIFLVGINTTEYMAACITAAALMQYFLMAAFCWMLVEGIYLYLFVVKVYNINTKMHMYHVMSWGIYEYLPPYLVYDSPTYSAFFCLSI</sequence>
<feature type="transmembrane region" description="Helical" evidence="5">
    <location>
        <begin position="74"/>
        <end position="107"/>
    </location>
</feature>
<dbReference type="AlphaFoldDB" id="A0A2B4RTI9"/>
<dbReference type="Pfam" id="PF00002">
    <property type="entry name" value="7tm_2"/>
    <property type="match status" value="1"/>
</dbReference>
<dbReference type="PANTHER" id="PTHR12011">
    <property type="entry name" value="ADHESION G-PROTEIN COUPLED RECEPTOR"/>
    <property type="match status" value="1"/>
</dbReference>
<organism evidence="7 8">
    <name type="scientific">Stylophora pistillata</name>
    <name type="common">Smooth cauliflower coral</name>
    <dbReference type="NCBI Taxonomy" id="50429"/>
    <lineage>
        <taxon>Eukaryota</taxon>
        <taxon>Metazoa</taxon>
        <taxon>Cnidaria</taxon>
        <taxon>Anthozoa</taxon>
        <taxon>Hexacorallia</taxon>
        <taxon>Scleractinia</taxon>
        <taxon>Astrocoeniina</taxon>
        <taxon>Pocilloporidae</taxon>
        <taxon>Stylophora</taxon>
    </lineage>
</organism>
<protein>
    <submittedName>
        <fullName evidence="7">Cadherin EGF LAG seven-pass G-type receptor 3</fullName>
    </submittedName>
</protein>
<evidence type="ECO:0000256" key="4">
    <source>
        <dbReference type="ARBA" id="ARBA00023136"/>
    </source>
</evidence>
<comment type="caution">
    <text evidence="7">The sequence shown here is derived from an EMBL/GenBank/DDBJ whole genome shotgun (WGS) entry which is preliminary data.</text>
</comment>
<dbReference type="Gene3D" id="1.20.1070.10">
    <property type="entry name" value="Rhodopsin 7-helix transmembrane proteins"/>
    <property type="match status" value="1"/>
</dbReference>
<evidence type="ECO:0000313" key="8">
    <source>
        <dbReference type="Proteomes" id="UP000225706"/>
    </source>
</evidence>
<keyword evidence="3 5" id="KW-1133">Transmembrane helix</keyword>
<proteinExistence type="predicted"/>
<comment type="subcellular location">
    <subcellularLocation>
        <location evidence="1">Membrane</location>
        <topology evidence="1">Multi-pass membrane protein</topology>
    </subcellularLocation>
</comment>
<accession>A0A2B4RTI9</accession>
<evidence type="ECO:0000259" key="6">
    <source>
        <dbReference type="PROSITE" id="PS50261"/>
    </source>
</evidence>
<dbReference type="GO" id="GO:0007166">
    <property type="term" value="P:cell surface receptor signaling pathway"/>
    <property type="evidence" value="ECO:0007669"/>
    <property type="project" value="InterPro"/>
</dbReference>
<evidence type="ECO:0000256" key="1">
    <source>
        <dbReference type="ARBA" id="ARBA00004141"/>
    </source>
</evidence>
<reference evidence="8" key="1">
    <citation type="journal article" date="2017" name="bioRxiv">
        <title>Comparative analysis of the genomes of Stylophora pistillata and Acropora digitifera provides evidence for extensive differences between species of corals.</title>
        <authorList>
            <person name="Voolstra C.R."/>
            <person name="Li Y."/>
            <person name="Liew Y.J."/>
            <person name="Baumgarten S."/>
            <person name="Zoccola D."/>
            <person name="Flot J.-F."/>
            <person name="Tambutte S."/>
            <person name="Allemand D."/>
            <person name="Aranda M."/>
        </authorList>
    </citation>
    <scope>NUCLEOTIDE SEQUENCE [LARGE SCALE GENOMIC DNA]</scope>
</reference>
<feature type="transmembrane region" description="Helical" evidence="5">
    <location>
        <begin position="50"/>
        <end position="68"/>
    </location>
</feature>
<gene>
    <name evidence="7" type="primary">Celsr3</name>
    <name evidence="7" type="ORF">AWC38_SpisGene13754</name>
</gene>
<dbReference type="EMBL" id="LSMT01000264">
    <property type="protein sequence ID" value="PFX21754.1"/>
    <property type="molecule type" value="Genomic_DNA"/>
</dbReference>
<evidence type="ECO:0000313" key="7">
    <source>
        <dbReference type="EMBL" id="PFX21754.1"/>
    </source>
</evidence>
<dbReference type="PROSITE" id="PS50261">
    <property type="entry name" value="G_PROTEIN_RECEP_F2_4"/>
    <property type="match status" value="1"/>
</dbReference>
<dbReference type="GO" id="GO:0005886">
    <property type="term" value="C:plasma membrane"/>
    <property type="evidence" value="ECO:0007669"/>
    <property type="project" value="TreeGrafter"/>
</dbReference>
<name>A0A2B4RTI9_STYPI</name>
<keyword evidence="7" id="KW-0675">Receptor</keyword>
<dbReference type="PANTHER" id="PTHR12011:SF347">
    <property type="entry name" value="FI21270P1-RELATED"/>
    <property type="match status" value="1"/>
</dbReference>
<dbReference type="InterPro" id="IPR017981">
    <property type="entry name" value="GPCR_2-like_7TM"/>
</dbReference>
<evidence type="ECO:0000256" key="2">
    <source>
        <dbReference type="ARBA" id="ARBA00022692"/>
    </source>
</evidence>
<dbReference type="GO" id="GO:0004930">
    <property type="term" value="F:G protein-coupled receptor activity"/>
    <property type="evidence" value="ECO:0007669"/>
    <property type="project" value="InterPro"/>
</dbReference>